<dbReference type="PRINTS" id="PR00385">
    <property type="entry name" value="P450"/>
</dbReference>
<gene>
    <name evidence="15" type="ORF">B7P43_G03434</name>
</gene>
<dbReference type="PRINTS" id="PR00463">
    <property type="entry name" value="EP450I"/>
</dbReference>
<reference evidence="15 16" key="1">
    <citation type="submission" date="2017-12" db="EMBL/GenBank/DDBJ databases">
        <title>Hemimetabolous genomes reveal molecular basis of termite eusociality.</title>
        <authorList>
            <person name="Harrison M.C."/>
            <person name="Jongepier E."/>
            <person name="Robertson H.M."/>
            <person name="Arning N."/>
            <person name="Bitard-Feildel T."/>
            <person name="Chao H."/>
            <person name="Childers C.P."/>
            <person name="Dinh H."/>
            <person name="Doddapaneni H."/>
            <person name="Dugan S."/>
            <person name="Gowin J."/>
            <person name="Greiner C."/>
            <person name="Han Y."/>
            <person name="Hu H."/>
            <person name="Hughes D.S.T."/>
            <person name="Huylmans A.-K."/>
            <person name="Kemena C."/>
            <person name="Kremer L.P.M."/>
            <person name="Lee S.L."/>
            <person name="Lopez-Ezquerra A."/>
            <person name="Mallet L."/>
            <person name="Monroy-Kuhn J.M."/>
            <person name="Moser A."/>
            <person name="Murali S.C."/>
            <person name="Muzny D.M."/>
            <person name="Otani S."/>
            <person name="Piulachs M.-D."/>
            <person name="Poelchau M."/>
            <person name="Qu J."/>
            <person name="Schaub F."/>
            <person name="Wada-Katsumata A."/>
            <person name="Worley K.C."/>
            <person name="Xie Q."/>
            <person name="Ylla G."/>
            <person name="Poulsen M."/>
            <person name="Gibbs R.A."/>
            <person name="Schal C."/>
            <person name="Richards S."/>
            <person name="Belles X."/>
            <person name="Korb J."/>
            <person name="Bornberg-Bauer E."/>
        </authorList>
    </citation>
    <scope>NUCLEOTIDE SEQUENCE [LARGE SCALE GENOMIC DNA]</scope>
    <source>
        <tissue evidence="15">Whole body</tissue>
    </source>
</reference>
<keyword evidence="5 13" id="KW-0349">Heme</keyword>
<evidence type="ECO:0000256" key="6">
    <source>
        <dbReference type="ARBA" id="ARBA00022723"/>
    </source>
</evidence>
<comment type="similarity">
    <text evidence="4 14">Belongs to the cytochrome P450 family.</text>
</comment>
<sequence length="512" mass="59182">MDMLTLICAVVALVIFLVLWILFIVFPYDYSWILRRSDTEKIELIPGPKTVPFFGNILKFNVPGDQIINVIVQLHKEYSPVFRIWILGFPEVFITDPDDIETILSSRSHIKKSVDYLLLDPWLGEGLLTSSGSKWQEHRKILTPTFHFKILEEYVQVFNSNSQVLVQKLQECVGQPFVDINSLITMCTLDIICETAMGISVHAQRGGQVEYIKAVKRISELFIHRQMSPWLHRRFIFKLTPSGLEQARVLKTLHGFTEKVIWERRAEHRASTQSDLRTVSAEQTGKKKHMNFLDLLIDVSEEEGLLTDTDIREQVDTFMFEGHDTTSAAISWALFTLGSYPDVQEKVMNELKEIFGDSDREATYDDLQKMKYMEQVIKETLRLYPSVPGFSRKLDMNVQIKNYTIPAGTCVPIIPYVIHRNPKVFPNPEEFNPDHFLPGRIQGRHPFAYIPFSAGPRNCIGQRFALLEEKAVLSTVLRKFKLESLDRREDIDLMFQLILKPKHGLRIKITPR</sequence>
<dbReference type="GO" id="GO:0005789">
    <property type="term" value="C:endoplasmic reticulum membrane"/>
    <property type="evidence" value="ECO:0007669"/>
    <property type="project" value="UniProtKB-SubCell"/>
</dbReference>
<evidence type="ECO:0000256" key="4">
    <source>
        <dbReference type="ARBA" id="ARBA00010617"/>
    </source>
</evidence>
<dbReference type="AlphaFoldDB" id="A0A2J7RLL0"/>
<organism evidence="15 16">
    <name type="scientific">Cryptotermes secundus</name>
    <dbReference type="NCBI Taxonomy" id="105785"/>
    <lineage>
        <taxon>Eukaryota</taxon>
        <taxon>Metazoa</taxon>
        <taxon>Ecdysozoa</taxon>
        <taxon>Arthropoda</taxon>
        <taxon>Hexapoda</taxon>
        <taxon>Insecta</taxon>
        <taxon>Pterygota</taxon>
        <taxon>Neoptera</taxon>
        <taxon>Polyneoptera</taxon>
        <taxon>Dictyoptera</taxon>
        <taxon>Blattodea</taxon>
        <taxon>Blattoidea</taxon>
        <taxon>Termitoidae</taxon>
        <taxon>Kalotermitidae</taxon>
        <taxon>Cryptotermitinae</taxon>
        <taxon>Cryptotermes</taxon>
    </lineage>
</organism>
<keyword evidence="8" id="KW-0492">Microsome</keyword>
<evidence type="ECO:0000256" key="12">
    <source>
        <dbReference type="ARBA" id="ARBA00023136"/>
    </source>
</evidence>
<keyword evidence="10 13" id="KW-0408">Iron</keyword>
<dbReference type="PROSITE" id="PS00086">
    <property type="entry name" value="CYTOCHROME_P450"/>
    <property type="match status" value="1"/>
</dbReference>
<evidence type="ECO:0000256" key="9">
    <source>
        <dbReference type="ARBA" id="ARBA00023002"/>
    </source>
</evidence>
<dbReference type="Pfam" id="PF00067">
    <property type="entry name" value="p450"/>
    <property type="match status" value="1"/>
</dbReference>
<dbReference type="GO" id="GO:0016705">
    <property type="term" value="F:oxidoreductase activity, acting on paired donors, with incorporation or reduction of molecular oxygen"/>
    <property type="evidence" value="ECO:0007669"/>
    <property type="project" value="InterPro"/>
</dbReference>
<dbReference type="GO" id="GO:0005506">
    <property type="term" value="F:iron ion binding"/>
    <property type="evidence" value="ECO:0007669"/>
    <property type="project" value="InterPro"/>
</dbReference>
<dbReference type="FunFam" id="1.10.630.10:FF:000182">
    <property type="entry name" value="Cytochrome P450 3A4"/>
    <property type="match status" value="1"/>
</dbReference>
<name>A0A2J7RLL0_9NEOP</name>
<dbReference type="GO" id="GO:0020037">
    <property type="term" value="F:heme binding"/>
    <property type="evidence" value="ECO:0007669"/>
    <property type="project" value="InterPro"/>
</dbReference>
<keyword evidence="7" id="KW-0256">Endoplasmic reticulum</keyword>
<protein>
    <submittedName>
        <fullName evidence="15">Cytochrome P450 4C1</fullName>
    </submittedName>
</protein>
<keyword evidence="6 13" id="KW-0479">Metal-binding</keyword>
<evidence type="ECO:0000313" key="15">
    <source>
        <dbReference type="EMBL" id="PNF41724.1"/>
    </source>
</evidence>
<dbReference type="InterPro" id="IPR002401">
    <property type="entry name" value="Cyt_P450_E_grp-I"/>
</dbReference>
<dbReference type="InParanoid" id="A0A2J7RLL0"/>
<keyword evidence="12" id="KW-0472">Membrane</keyword>
<dbReference type="InterPro" id="IPR001128">
    <property type="entry name" value="Cyt_P450"/>
</dbReference>
<dbReference type="InterPro" id="IPR036396">
    <property type="entry name" value="Cyt_P450_sf"/>
</dbReference>
<dbReference type="PANTHER" id="PTHR24291">
    <property type="entry name" value="CYTOCHROME P450 FAMILY 4"/>
    <property type="match status" value="1"/>
</dbReference>
<dbReference type="InterPro" id="IPR050196">
    <property type="entry name" value="Cytochrome_P450_Monoox"/>
</dbReference>
<evidence type="ECO:0000256" key="11">
    <source>
        <dbReference type="ARBA" id="ARBA00023033"/>
    </source>
</evidence>
<dbReference type="SUPFAM" id="SSF48264">
    <property type="entry name" value="Cytochrome P450"/>
    <property type="match status" value="1"/>
</dbReference>
<evidence type="ECO:0000313" key="16">
    <source>
        <dbReference type="Proteomes" id="UP000235965"/>
    </source>
</evidence>
<evidence type="ECO:0000256" key="13">
    <source>
        <dbReference type="PIRSR" id="PIRSR602401-1"/>
    </source>
</evidence>
<dbReference type="EMBL" id="NEVH01002684">
    <property type="protein sequence ID" value="PNF41724.1"/>
    <property type="molecule type" value="Genomic_DNA"/>
</dbReference>
<dbReference type="CDD" id="cd20628">
    <property type="entry name" value="CYP4"/>
    <property type="match status" value="1"/>
</dbReference>
<keyword evidence="9 14" id="KW-0560">Oxidoreductase</keyword>
<evidence type="ECO:0000256" key="5">
    <source>
        <dbReference type="ARBA" id="ARBA00022617"/>
    </source>
</evidence>
<feature type="binding site" description="axial binding residue" evidence="13">
    <location>
        <position position="459"/>
    </location>
    <ligand>
        <name>heme</name>
        <dbReference type="ChEBI" id="CHEBI:30413"/>
    </ligand>
    <ligandPart>
        <name>Fe</name>
        <dbReference type="ChEBI" id="CHEBI:18248"/>
    </ligandPart>
</feature>
<proteinExistence type="inferred from homology"/>
<dbReference type="PANTHER" id="PTHR24291:SF189">
    <property type="entry name" value="CYTOCHROME P450 4C3-RELATED"/>
    <property type="match status" value="1"/>
</dbReference>
<evidence type="ECO:0000256" key="3">
    <source>
        <dbReference type="ARBA" id="ARBA00004406"/>
    </source>
</evidence>
<evidence type="ECO:0000256" key="7">
    <source>
        <dbReference type="ARBA" id="ARBA00022824"/>
    </source>
</evidence>
<keyword evidence="16" id="KW-1185">Reference proteome</keyword>
<comment type="caution">
    <text evidence="15">The sequence shown here is derived from an EMBL/GenBank/DDBJ whole genome shotgun (WGS) entry which is preliminary data.</text>
</comment>
<evidence type="ECO:0000256" key="8">
    <source>
        <dbReference type="ARBA" id="ARBA00022848"/>
    </source>
</evidence>
<evidence type="ECO:0000256" key="1">
    <source>
        <dbReference type="ARBA" id="ARBA00001971"/>
    </source>
</evidence>
<dbReference type="STRING" id="105785.A0A2J7RLL0"/>
<dbReference type="Proteomes" id="UP000235965">
    <property type="component" value="Unassembled WGS sequence"/>
</dbReference>
<dbReference type="InterPro" id="IPR017972">
    <property type="entry name" value="Cyt_P450_CS"/>
</dbReference>
<dbReference type="EMBL" id="NEVH01002684">
    <property type="protein sequence ID" value="PNF41726.1"/>
    <property type="molecule type" value="Genomic_DNA"/>
</dbReference>
<dbReference type="Gene3D" id="1.10.630.10">
    <property type="entry name" value="Cytochrome P450"/>
    <property type="match status" value="1"/>
</dbReference>
<comment type="subcellular location">
    <subcellularLocation>
        <location evidence="3">Endoplasmic reticulum membrane</location>
        <topology evidence="3">Peripheral membrane protein</topology>
    </subcellularLocation>
    <subcellularLocation>
        <location evidence="2">Microsome membrane</location>
        <topology evidence="2">Peripheral membrane protein</topology>
    </subcellularLocation>
</comment>
<comment type="cofactor">
    <cofactor evidence="1 13">
        <name>heme</name>
        <dbReference type="ChEBI" id="CHEBI:30413"/>
    </cofactor>
</comment>
<dbReference type="GO" id="GO:0004497">
    <property type="term" value="F:monooxygenase activity"/>
    <property type="evidence" value="ECO:0007669"/>
    <property type="project" value="UniProtKB-KW"/>
</dbReference>
<dbReference type="OrthoDB" id="1470350at2759"/>
<evidence type="ECO:0000256" key="10">
    <source>
        <dbReference type="ARBA" id="ARBA00023004"/>
    </source>
</evidence>
<evidence type="ECO:0000256" key="14">
    <source>
        <dbReference type="RuleBase" id="RU000461"/>
    </source>
</evidence>
<accession>A0A2J7RLL0</accession>
<keyword evidence="11 14" id="KW-0503">Monooxygenase</keyword>
<evidence type="ECO:0000256" key="2">
    <source>
        <dbReference type="ARBA" id="ARBA00004174"/>
    </source>
</evidence>